<feature type="binding site" evidence="8">
    <location>
        <position position="336"/>
    </location>
    <ligand>
        <name>Zn(2+)</name>
        <dbReference type="ChEBI" id="CHEBI:29105"/>
        <note>catalytic</note>
    </ligand>
</feature>
<evidence type="ECO:0000256" key="2">
    <source>
        <dbReference type="ARBA" id="ARBA00022670"/>
    </source>
</evidence>
<dbReference type="GO" id="GO:0007155">
    <property type="term" value="P:cell adhesion"/>
    <property type="evidence" value="ECO:0007669"/>
    <property type="project" value="InterPro"/>
</dbReference>
<dbReference type="GeneID" id="17273715"/>
<evidence type="ECO:0000313" key="12">
    <source>
        <dbReference type="EnsemblProtists" id="EOD28169"/>
    </source>
</evidence>
<dbReference type="AlphaFoldDB" id="A0A0D3JXD4"/>
<dbReference type="KEGG" id="ehx:EMIHUDRAFT_235119"/>
<feature type="signal peptide" evidence="11">
    <location>
        <begin position="1"/>
        <end position="21"/>
    </location>
</feature>
<dbReference type="GO" id="GO:0006508">
    <property type="term" value="P:proteolysis"/>
    <property type="evidence" value="ECO:0007669"/>
    <property type="project" value="UniProtKB-KW"/>
</dbReference>
<reference evidence="13" key="1">
    <citation type="journal article" date="2013" name="Nature">
        <title>Pan genome of the phytoplankton Emiliania underpins its global distribution.</title>
        <authorList>
            <person name="Read B.A."/>
            <person name="Kegel J."/>
            <person name="Klute M.J."/>
            <person name="Kuo A."/>
            <person name="Lefebvre S.C."/>
            <person name="Maumus F."/>
            <person name="Mayer C."/>
            <person name="Miller J."/>
            <person name="Monier A."/>
            <person name="Salamov A."/>
            <person name="Young J."/>
            <person name="Aguilar M."/>
            <person name="Claverie J.M."/>
            <person name="Frickenhaus S."/>
            <person name="Gonzalez K."/>
            <person name="Herman E.K."/>
            <person name="Lin Y.C."/>
            <person name="Napier J."/>
            <person name="Ogata H."/>
            <person name="Sarno A.F."/>
            <person name="Shmutz J."/>
            <person name="Schroeder D."/>
            <person name="de Vargas C."/>
            <person name="Verret F."/>
            <person name="von Dassow P."/>
            <person name="Valentin K."/>
            <person name="Van de Peer Y."/>
            <person name="Wheeler G."/>
            <person name="Dacks J.B."/>
            <person name="Delwiche C.F."/>
            <person name="Dyhrman S.T."/>
            <person name="Glockner G."/>
            <person name="John U."/>
            <person name="Richards T."/>
            <person name="Worden A.Z."/>
            <person name="Zhang X."/>
            <person name="Grigoriev I.V."/>
            <person name="Allen A.E."/>
            <person name="Bidle K."/>
            <person name="Borodovsky M."/>
            <person name="Bowler C."/>
            <person name="Brownlee C."/>
            <person name="Cock J.M."/>
            <person name="Elias M."/>
            <person name="Gladyshev V.N."/>
            <person name="Groth M."/>
            <person name="Guda C."/>
            <person name="Hadaegh A."/>
            <person name="Iglesias-Rodriguez M.D."/>
            <person name="Jenkins J."/>
            <person name="Jones B.M."/>
            <person name="Lawson T."/>
            <person name="Leese F."/>
            <person name="Lindquist E."/>
            <person name="Lobanov A."/>
            <person name="Lomsadze A."/>
            <person name="Malik S.B."/>
            <person name="Marsh M.E."/>
            <person name="Mackinder L."/>
            <person name="Mock T."/>
            <person name="Mueller-Roeber B."/>
            <person name="Pagarete A."/>
            <person name="Parker M."/>
            <person name="Probert I."/>
            <person name="Quesneville H."/>
            <person name="Raines C."/>
            <person name="Rensing S.A."/>
            <person name="Riano-Pachon D.M."/>
            <person name="Richier S."/>
            <person name="Rokitta S."/>
            <person name="Shiraiwa Y."/>
            <person name="Soanes D.M."/>
            <person name="van der Giezen M."/>
            <person name="Wahlund T.M."/>
            <person name="Williams B."/>
            <person name="Wilson W."/>
            <person name="Wolfe G."/>
            <person name="Wurch L.L."/>
        </authorList>
    </citation>
    <scope>NUCLEOTIDE SEQUENCE</scope>
</reference>
<evidence type="ECO:0000256" key="3">
    <source>
        <dbReference type="ARBA" id="ARBA00022723"/>
    </source>
</evidence>
<reference evidence="12" key="2">
    <citation type="submission" date="2024-10" db="UniProtKB">
        <authorList>
            <consortium name="EnsemblProtists"/>
        </authorList>
    </citation>
    <scope>IDENTIFICATION</scope>
</reference>
<dbReference type="Gene3D" id="2.10.55.10">
    <property type="entry name" value="Leishmanolysin domain 3"/>
    <property type="match status" value="1"/>
</dbReference>
<organism evidence="12 13">
    <name type="scientific">Emiliania huxleyi (strain CCMP1516)</name>
    <dbReference type="NCBI Taxonomy" id="280463"/>
    <lineage>
        <taxon>Eukaryota</taxon>
        <taxon>Haptista</taxon>
        <taxon>Haptophyta</taxon>
        <taxon>Prymnesiophyceae</taxon>
        <taxon>Isochrysidales</taxon>
        <taxon>Noelaerhabdaceae</taxon>
        <taxon>Emiliania</taxon>
    </lineage>
</organism>
<feature type="chain" id="PRO_5044277928" description="Leishmanolysin-like peptidase" evidence="11">
    <location>
        <begin position="22"/>
        <end position="645"/>
    </location>
</feature>
<protein>
    <recommendedName>
        <fullName evidence="14">Leishmanolysin-like peptidase</fullName>
    </recommendedName>
</protein>
<dbReference type="Gene3D" id="3.90.132.10">
    <property type="entry name" value="Leishmanolysin , domain 2"/>
    <property type="match status" value="1"/>
</dbReference>
<keyword evidence="2" id="KW-0645">Protease</keyword>
<sequence length="645" mass="69675">MPRPRATIAVPLLLSLAGAAAHDHDCVHDKVVAVGDSHGSPCGPSSADDCDYTCRGNDVLRESHTARLTQELLPAVAGWFGAAFDFRDHIPRPERLVVDASRECGFGGPVRIPSDLGSPGKRDADLIVLVTVRPMAPGSATLAFAGYCQTDEGTPSIATESGVHRSSSPRPLLDVSIDAGTCPTGVPYSPRRPILGHVNIRPSVLTGMAEEEWGSPAAVDRLMKLLLHEVFHVLGFTADKLAEWPCPRTPLFNRHQRYDWRPRDCPAAGGVPGVEPVGTFRREHNGAAYEVRGVRTPVVLAKARHHFDCRCGDAGESDCIECASPDSGAACTASSHWEKRVLYNEATSPISNITLALFEDSGWFRPNYGAPECFFDPSWCGLPGGEGTRPRKPLLWGAGRGCGFVMGACDGDAWRGDLGYFCTDYSHARGCTVGRRAVGRCSRMVYSADLPRQFQYFADARVGGQRSEDYCPFGCYEHRCLSPTRLQMRVGNTWFDCAEQPTPSRISLPGYAGELECPPAAELLGALVDSDGAEVLGDTSCNVRVSRSGGRYDELTAAFKVLSVSLRIWPYVMTGLTVLLTLNWCYVIVTQCRAQSRIAKAYGGGGGFVRQGSSSRLRRRGSRARPDPGFGGIETAASGEAVDWD</sequence>
<name>A0A0D3JXD4_EMIH1</name>
<dbReference type="GO" id="GO:0016020">
    <property type="term" value="C:membrane"/>
    <property type="evidence" value="ECO:0007669"/>
    <property type="project" value="InterPro"/>
</dbReference>
<evidence type="ECO:0000256" key="10">
    <source>
        <dbReference type="SAM" id="Phobius"/>
    </source>
</evidence>
<evidence type="ECO:0000256" key="11">
    <source>
        <dbReference type="SAM" id="SignalP"/>
    </source>
</evidence>
<dbReference type="Proteomes" id="UP000013827">
    <property type="component" value="Unassembled WGS sequence"/>
</dbReference>
<dbReference type="InterPro" id="IPR001577">
    <property type="entry name" value="Peptidase_M8"/>
</dbReference>
<feature type="binding site" evidence="8">
    <location>
        <position position="232"/>
    </location>
    <ligand>
        <name>Zn(2+)</name>
        <dbReference type="ChEBI" id="CHEBI:29105"/>
        <note>catalytic</note>
    </ligand>
</feature>
<evidence type="ECO:0000256" key="8">
    <source>
        <dbReference type="PIRSR" id="PIRSR601577-2"/>
    </source>
</evidence>
<keyword evidence="10" id="KW-1133">Transmembrane helix</keyword>
<keyword evidence="5 8" id="KW-0862">Zinc</keyword>
<evidence type="ECO:0008006" key="14">
    <source>
        <dbReference type="Google" id="ProtNLM"/>
    </source>
</evidence>
<evidence type="ECO:0000313" key="13">
    <source>
        <dbReference type="Proteomes" id="UP000013827"/>
    </source>
</evidence>
<dbReference type="Pfam" id="PF01457">
    <property type="entry name" value="Peptidase_M8"/>
    <property type="match status" value="2"/>
</dbReference>
<feature type="transmembrane region" description="Helical" evidence="10">
    <location>
        <begin position="568"/>
        <end position="589"/>
    </location>
</feature>
<keyword evidence="10" id="KW-0812">Transmembrane</keyword>
<evidence type="ECO:0000256" key="5">
    <source>
        <dbReference type="ARBA" id="ARBA00022833"/>
    </source>
</evidence>
<dbReference type="GO" id="GO:0004222">
    <property type="term" value="F:metalloendopeptidase activity"/>
    <property type="evidence" value="ECO:0007669"/>
    <property type="project" value="InterPro"/>
</dbReference>
<comment type="cofactor">
    <cofactor evidence="8">
        <name>Zn(2+)</name>
        <dbReference type="ChEBI" id="CHEBI:29105"/>
    </cofactor>
    <text evidence="8">Binds 1 zinc ion per subunit.</text>
</comment>
<proteinExistence type="inferred from homology"/>
<comment type="similarity">
    <text evidence="1">Belongs to the peptidase M8 family.</text>
</comment>
<dbReference type="PANTHER" id="PTHR10942:SF0">
    <property type="entry name" value="LEISHMANOLYSIN-LIKE PEPTIDASE"/>
    <property type="match status" value="1"/>
</dbReference>
<dbReference type="RefSeq" id="XP_005780598.1">
    <property type="nucleotide sequence ID" value="XM_005780541.1"/>
</dbReference>
<dbReference type="PANTHER" id="PTHR10942">
    <property type="entry name" value="LEISHMANOLYSIN-LIKE PEPTIDASE"/>
    <property type="match status" value="1"/>
</dbReference>
<evidence type="ECO:0000256" key="6">
    <source>
        <dbReference type="ARBA" id="ARBA00023049"/>
    </source>
</evidence>
<dbReference type="GO" id="GO:0046872">
    <property type="term" value="F:metal ion binding"/>
    <property type="evidence" value="ECO:0007669"/>
    <property type="project" value="UniProtKB-KW"/>
</dbReference>
<dbReference type="EnsemblProtists" id="EOD28169">
    <property type="protein sequence ID" value="EOD28169"/>
    <property type="gene ID" value="EMIHUDRAFT_235119"/>
</dbReference>
<evidence type="ECO:0000256" key="9">
    <source>
        <dbReference type="SAM" id="MobiDB-lite"/>
    </source>
</evidence>
<dbReference type="eggNOG" id="KOG2556">
    <property type="taxonomic scope" value="Eukaryota"/>
</dbReference>
<evidence type="ECO:0000256" key="4">
    <source>
        <dbReference type="ARBA" id="ARBA00022801"/>
    </source>
</evidence>
<dbReference type="SUPFAM" id="SSF55486">
    <property type="entry name" value="Metalloproteases ('zincins'), catalytic domain"/>
    <property type="match status" value="2"/>
</dbReference>
<keyword evidence="4" id="KW-0378">Hydrolase</keyword>
<keyword evidence="11" id="KW-0732">Signal</keyword>
<evidence type="ECO:0000256" key="7">
    <source>
        <dbReference type="PIRSR" id="PIRSR601577-1"/>
    </source>
</evidence>
<keyword evidence="10" id="KW-0472">Membrane</keyword>
<keyword evidence="6 8" id="KW-0482">Metalloprotease</keyword>
<accession>A0A0D3JXD4</accession>
<dbReference type="HOGENOM" id="CLU_424820_0_0_1"/>
<dbReference type="GO" id="GO:0005737">
    <property type="term" value="C:cytoplasm"/>
    <property type="evidence" value="ECO:0007669"/>
    <property type="project" value="TreeGrafter"/>
</dbReference>
<keyword evidence="13" id="KW-1185">Reference proteome</keyword>
<evidence type="ECO:0000256" key="1">
    <source>
        <dbReference type="ARBA" id="ARBA00005860"/>
    </source>
</evidence>
<feature type="region of interest" description="Disordered" evidence="9">
    <location>
        <begin position="610"/>
        <end position="645"/>
    </location>
</feature>
<feature type="active site" evidence="7">
    <location>
        <position position="229"/>
    </location>
</feature>
<dbReference type="PaxDb" id="2903-EOD28169"/>
<dbReference type="Gene3D" id="3.10.170.20">
    <property type="match status" value="1"/>
</dbReference>
<keyword evidence="3 8" id="KW-0479">Metal-binding</keyword>
<feature type="binding site" evidence="8">
    <location>
        <position position="228"/>
    </location>
    <ligand>
        <name>Zn(2+)</name>
        <dbReference type="ChEBI" id="CHEBI:29105"/>
        <note>catalytic</note>
    </ligand>
</feature>